<protein>
    <submittedName>
        <fullName evidence="1">Uncharacterized protein</fullName>
    </submittedName>
</protein>
<dbReference type="RefSeq" id="WP_014811078.1">
    <property type="nucleotide sequence ID" value="NC_018025.1"/>
</dbReference>
<organism evidence="1 2">
    <name type="scientific">Desulfomonile tiedjei (strain ATCC 49306 / DSM 6799 / DCB-1)</name>
    <dbReference type="NCBI Taxonomy" id="706587"/>
    <lineage>
        <taxon>Bacteria</taxon>
        <taxon>Pseudomonadati</taxon>
        <taxon>Thermodesulfobacteriota</taxon>
        <taxon>Desulfomonilia</taxon>
        <taxon>Desulfomonilales</taxon>
        <taxon>Desulfomonilaceae</taxon>
        <taxon>Desulfomonile</taxon>
    </lineage>
</organism>
<keyword evidence="2" id="KW-1185">Reference proteome</keyword>
<dbReference type="Proteomes" id="UP000006055">
    <property type="component" value="Chromosome"/>
</dbReference>
<dbReference type="KEGG" id="dti:Desti_3286"/>
<gene>
    <name evidence="1" type="ordered locus">Desti_3286</name>
</gene>
<name>I4C8Q3_DESTA</name>
<accession>I4C8Q3</accession>
<dbReference type="AlphaFoldDB" id="I4C8Q3"/>
<evidence type="ECO:0000313" key="1">
    <source>
        <dbReference type="EMBL" id="AFM25944.1"/>
    </source>
</evidence>
<proteinExistence type="predicted"/>
<reference evidence="2" key="1">
    <citation type="submission" date="2012-06" db="EMBL/GenBank/DDBJ databases">
        <title>Complete sequence of chromosome of Desulfomonile tiedjei DSM 6799.</title>
        <authorList>
            <person name="Lucas S."/>
            <person name="Copeland A."/>
            <person name="Lapidus A."/>
            <person name="Glavina del Rio T."/>
            <person name="Dalin E."/>
            <person name="Tice H."/>
            <person name="Bruce D."/>
            <person name="Goodwin L."/>
            <person name="Pitluck S."/>
            <person name="Peters L."/>
            <person name="Ovchinnikova G."/>
            <person name="Zeytun A."/>
            <person name="Lu M."/>
            <person name="Kyrpides N."/>
            <person name="Mavromatis K."/>
            <person name="Ivanova N."/>
            <person name="Brettin T."/>
            <person name="Detter J.C."/>
            <person name="Han C."/>
            <person name="Larimer F."/>
            <person name="Land M."/>
            <person name="Hauser L."/>
            <person name="Markowitz V."/>
            <person name="Cheng J.-F."/>
            <person name="Hugenholtz P."/>
            <person name="Woyke T."/>
            <person name="Wu D."/>
            <person name="Spring S."/>
            <person name="Schroeder M."/>
            <person name="Brambilla E."/>
            <person name="Klenk H.-P."/>
            <person name="Eisen J.A."/>
        </authorList>
    </citation>
    <scope>NUCLEOTIDE SEQUENCE [LARGE SCALE GENOMIC DNA]</scope>
    <source>
        <strain evidence="2">ATCC 49306 / DSM 6799 / DCB-1</strain>
    </source>
</reference>
<sequence>MNDQDFNRLLEGVKQGAEYLKGLRKPSRIREITVRVPDVKNIREKIKQSQAEFATY</sequence>
<dbReference type="EMBL" id="CP003360">
    <property type="protein sequence ID" value="AFM25944.1"/>
    <property type="molecule type" value="Genomic_DNA"/>
</dbReference>
<dbReference type="HOGENOM" id="CLU_3006850_0_0_7"/>
<evidence type="ECO:0000313" key="2">
    <source>
        <dbReference type="Proteomes" id="UP000006055"/>
    </source>
</evidence>